<evidence type="ECO:0000313" key="1">
    <source>
        <dbReference type="EMBL" id="GFS63304.1"/>
    </source>
</evidence>
<gene>
    <name evidence="1" type="ORF">TNIN_223831</name>
</gene>
<organism evidence="1 2">
    <name type="scientific">Trichonephila inaurata madagascariensis</name>
    <dbReference type="NCBI Taxonomy" id="2747483"/>
    <lineage>
        <taxon>Eukaryota</taxon>
        <taxon>Metazoa</taxon>
        <taxon>Ecdysozoa</taxon>
        <taxon>Arthropoda</taxon>
        <taxon>Chelicerata</taxon>
        <taxon>Arachnida</taxon>
        <taxon>Araneae</taxon>
        <taxon>Araneomorphae</taxon>
        <taxon>Entelegynae</taxon>
        <taxon>Araneoidea</taxon>
        <taxon>Nephilidae</taxon>
        <taxon>Trichonephila</taxon>
        <taxon>Trichonephila inaurata</taxon>
    </lineage>
</organism>
<sequence>MLVGTSKCLTFTGGNEMFPIGPKCQLEQASPQHILDWIRKICMIERESTRSIRLHSSQR</sequence>
<dbReference type="Proteomes" id="UP000886998">
    <property type="component" value="Unassembled WGS sequence"/>
</dbReference>
<evidence type="ECO:0000313" key="2">
    <source>
        <dbReference type="Proteomes" id="UP000886998"/>
    </source>
</evidence>
<feature type="non-terminal residue" evidence="1">
    <location>
        <position position="59"/>
    </location>
</feature>
<proteinExistence type="predicted"/>
<keyword evidence="2" id="KW-1185">Reference proteome</keyword>
<accession>A0A8X6IY32</accession>
<reference evidence="1" key="1">
    <citation type="submission" date="2020-08" db="EMBL/GenBank/DDBJ databases">
        <title>Multicomponent nature underlies the extraordinary mechanical properties of spider dragline silk.</title>
        <authorList>
            <person name="Kono N."/>
            <person name="Nakamura H."/>
            <person name="Mori M."/>
            <person name="Yoshida Y."/>
            <person name="Ohtoshi R."/>
            <person name="Malay A.D."/>
            <person name="Moran D.A.P."/>
            <person name="Tomita M."/>
            <person name="Numata K."/>
            <person name="Arakawa K."/>
        </authorList>
    </citation>
    <scope>NUCLEOTIDE SEQUENCE</scope>
</reference>
<dbReference type="EMBL" id="BMAV01027901">
    <property type="protein sequence ID" value="GFS63304.1"/>
    <property type="molecule type" value="Genomic_DNA"/>
</dbReference>
<dbReference type="AlphaFoldDB" id="A0A8X6IY32"/>
<protein>
    <submittedName>
        <fullName evidence="1">Uncharacterized protein</fullName>
    </submittedName>
</protein>
<name>A0A8X6IY32_9ARAC</name>
<comment type="caution">
    <text evidence="1">The sequence shown here is derived from an EMBL/GenBank/DDBJ whole genome shotgun (WGS) entry which is preliminary data.</text>
</comment>